<comment type="caution">
    <text evidence="2">The sequence shown here is derived from an EMBL/GenBank/DDBJ whole genome shotgun (WGS) entry which is preliminary data.</text>
</comment>
<reference evidence="2 3" key="1">
    <citation type="submission" date="2018-03" db="EMBL/GenBank/DDBJ databases">
        <title>The draft genome of Mesorhizobium soli JCM 19897.</title>
        <authorList>
            <person name="Li L."/>
            <person name="Liu L."/>
            <person name="Liang L."/>
            <person name="Wang T."/>
            <person name="Zhang X."/>
        </authorList>
    </citation>
    <scope>NUCLEOTIDE SEQUENCE [LARGE SCALE GENOMIC DNA]</scope>
    <source>
        <strain evidence="2 3">JCM 19897</strain>
    </source>
</reference>
<evidence type="ECO:0000256" key="1">
    <source>
        <dbReference type="ARBA" id="ARBA00008903"/>
    </source>
</evidence>
<dbReference type="SUPFAM" id="SSF51735">
    <property type="entry name" value="NAD(P)-binding Rossmann-fold domains"/>
    <property type="match status" value="1"/>
</dbReference>
<proteinExistence type="inferred from homology"/>
<dbReference type="Gene3D" id="3.30.1780.10">
    <property type="entry name" value="ornithine cyclodeaminase, domain 1"/>
    <property type="match status" value="1"/>
</dbReference>
<dbReference type="InterPro" id="IPR036291">
    <property type="entry name" value="NAD(P)-bd_dom_sf"/>
</dbReference>
<comment type="similarity">
    <text evidence="1">Belongs to the ornithine cyclodeaminase/mu-crystallin family.</text>
</comment>
<keyword evidence="3" id="KW-1185">Reference proteome</keyword>
<sequence length="321" mass="34235">MPAVFNPAEIRCAVAEIDLVAEMEAGFATYSRGLVDVPPVGELLFPEVRGEMHVKYGAVRGDGVFVVKIATGFYGNPEKGLPSSNGAVLVFSARDGSPIAILLDEGHLTDIRTAAAGAVVAKYLAPQRLDWIGICGSGTQARLQARYLASVTRCRNVLVWARNPERAAECASDIVRLGFEVALATSAAALAERCRLIVTTTASHEPFLMAHDIRPGTHITAMGADTPEKTELDPALLGGAAIVVADSRAQCIERGEIHHALARGEIRADAVVEIGELVDGRRFERRPEDITIADLTGVAVQDIVLARAICRRVGLIDNRLG</sequence>
<protein>
    <submittedName>
        <fullName evidence="2">Ornithine cyclodeaminase family protein</fullName>
    </submittedName>
</protein>
<gene>
    <name evidence="2" type="ORF">C7I85_13340</name>
</gene>
<organism evidence="2 3">
    <name type="scientific">Pseudaminobacter soli</name>
    <name type="common">ex Li et al. 2025</name>
    <dbReference type="NCBI Taxonomy" id="1295366"/>
    <lineage>
        <taxon>Bacteria</taxon>
        <taxon>Pseudomonadati</taxon>
        <taxon>Pseudomonadota</taxon>
        <taxon>Alphaproteobacteria</taxon>
        <taxon>Hyphomicrobiales</taxon>
        <taxon>Phyllobacteriaceae</taxon>
        <taxon>Pseudaminobacter</taxon>
    </lineage>
</organism>
<dbReference type="PANTHER" id="PTHR13812">
    <property type="entry name" value="KETIMINE REDUCTASE MU-CRYSTALLIN"/>
    <property type="match status" value="1"/>
</dbReference>
<dbReference type="EMBL" id="PXYL01000006">
    <property type="protein sequence ID" value="PSJ60163.1"/>
    <property type="molecule type" value="Genomic_DNA"/>
</dbReference>
<dbReference type="Gene3D" id="3.40.50.720">
    <property type="entry name" value="NAD(P)-binding Rossmann-like Domain"/>
    <property type="match status" value="1"/>
</dbReference>
<dbReference type="AlphaFoldDB" id="A0A2P7SCF7"/>
<dbReference type="OrthoDB" id="9801817at2"/>
<evidence type="ECO:0000313" key="3">
    <source>
        <dbReference type="Proteomes" id="UP000240653"/>
    </source>
</evidence>
<dbReference type="PIRSF" id="PIRSF001439">
    <property type="entry name" value="CryM"/>
    <property type="match status" value="1"/>
</dbReference>
<dbReference type="GO" id="GO:0005737">
    <property type="term" value="C:cytoplasm"/>
    <property type="evidence" value="ECO:0007669"/>
    <property type="project" value="TreeGrafter"/>
</dbReference>
<dbReference type="PANTHER" id="PTHR13812:SF19">
    <property type="entry name" value="KETIMINE REDUCTASE MU-CRYSTALLIN"/>
    <property type="match status" value="1"/>
</dbReference>
<dbReference type="Proteomes" id="UP000240653">
    <property type="component" value="Unassembled WGS sequence"/>
</dbReference>
<dbReference type="InterPro" id="IPR003462">
    <property type="entry name" value="ODC_Mu_crystall"/>
</dbReference>
<evidence type="ECO:0000313" key="2">
    <source>
        <dbReference type="EMBL" id="PSJ60163.1"/>
    </source>
</evidence>
<dbReference type="InterPro" id="IPR023401">
    <property type="entry name" value="ODC_N"/>
</dbReference>
<accession>A0A2P7SCF7</accession>
<name>A0A2P7SCF7_9HYPH</name>
<dbReference type="Pfam" id="PF02423">
    <property type="entry name" value="OCD_Mu_crystall"/>
    <property type="match status" value="1"/>
</dbReference>